<feature type="domain" description="tRNA nucleotidyltransferase/poly(A) polymerase RNA and SrmB- binding" evidence="15">
    <location>
        <begin position="208"/>
        <end position="267"/>
    </location>
</feature>
<evidence type="ECO:0000256" key="11">
    <source>
        <dbReference type="ARBA" id="ARBA00080500"/>
    </source>
</evidence>
<dbReference type="Gene3D" id="1.10.3090.10">
    <property type="entry name" value="cca-adding enzyme, domain 2"/>
    <property type="match status" value="1"/>
</dbReference>
<name>A0A1L0BT80_9ASCO</name>
<dbReference type="GO" id="GO:0003723">
    <property type="term" value="F:RNA binding"/>
    <property type="evidence" value="ECO:0007669"/>
    <property type="project" value="UniProtKB-KW"/>
</dbReference>
<dbReference type="OrthoDB" id="445712at2759"/>
<dbReference type="Proteomes" id="UP000182334">
    <property type="component" value="Chromosome IV"/>
</dbReference>
<dbReference type="AlphaFoldDB" id="A0A1L0BT80"/>
<accession>A0A1L0BT80</accession>
<evidence type="ECO:0000256" key="1">
    <source>
        <dbReference type="ARBA" id="ARBA00007265"/>
    </source>
</evidence>
<evidence type="ECO:0000256" key="12">
    <source>
        <dbReference type="ARBA" id="ARBA00082324"/>
    </source>
</evidence>
<evidence type="ECO:0000313" key="16">
    <source>
        <dbReference type="EMBL" id="SGZ54569.1"/>
    </source>
</evidence>
<dbReference type="InterPro" id="IPR043519">
    <property type="entry name" value="NT_sf"/>
</dbReference>
<dbReference type="STRING" id="45354.A0A1L0BT80"/>
<protein>
    <recommendedName>
        <fullName evidence="8">CCA tRNA nucleotidyltransferase, mitochondrial</fullName>
        <ecNumber evidence="7">2.7.7.72</ecNumber>
    </recommendedName>
    <alternativeName>
        <fullName evidence="10">CCA-adding enzyme</fullName>
    </alternativeName>
    <alternativeName>
        <fullName evidence="9">tRNA CCA-pyrophosphorylase</fullName>
    </alternativeName>
    <alternativeName>
        <fullName evidence="11">tRNA adenylyltransferase</fullName>
    </alternativeName>
    <alternativeName>
        <fullName evidence="12">tRNA nucleotidyltransferase</fullName>
    </alternativeName>
</protein>
<dbReference type="GO" id="GO:0004810">
    <property type="term" value="F:CCA tRNA nucleotidyltransferase activity"/>
    <property type="evidence" value="ECO:0007669"/>
    <property type="project" value="UniProtKB-EC"/>
</dbReference>
<keyword evidence="17" id="KW-1185">Reference proteome</keyword>
<evidence type="ECO:0000256" key="6">
    <source>
        <dbReference type="ARBA" id="ARBA00056517"/>
    </source>
</evidence>
<evidence type="ECO:0000256" key="4">
    <source>
        <dbReference type="ARBA" id="ARBA00022884"/>
    </source>
</evidence>
<evidence type="ECO:0000256" key="8">
    <source>
        <dbReference type="ARBA" id="ARBA00072969"/>
    </source>
</evidence>
<dbReference type="EMBL" id="LT635759">
    <property type="protein sequence ID" value="SGZ54569.1"/>
    <property type="molecule type" value="Genomic_DNA"/>
</dbReference>
<dbReference type="PANTHER" id="PTHR13734:SF5">
    <property type="entry name" value="CCA TRNA NUCLEOTIDYLTRANSFERASE, MITOCHONDRIAL"/>
    <property type="match status" value="1"/>
</dbReference>
<evidence type="ECO:0000256" key="3">
    <source>
        <dbReference type="ARBA" id="ARBA00022741"/>
    </source>
</evidence>
<dbReference type="GO" id="GO:0000166">
    <property type="term" value="F:nucleotide binding"/>
    <property type="evidence" value="ECO:0007669"/>
    <property type="project" value="UniProtKB-KW"/>
</dbReference>
<evidence type="ECO:0000256" key="2">
    <source>
        <dbReference type="ARBA" id="ARBA00022679"/>
    </source>
</evidence>
<gene>
    <name evidence="16" type="ORF">SAMEA4029010_CIC11G00000001209</name>
</gene>
<evidence type="ECO:0000313" key="17">
    <source>
        <dbReference type="Proteomes" id="UP000182334"/>
    </source>
</evidence>
<keyword evidence="2 13" id="KW-0808">Transferase</keyword>
<dbReference type="GO" id="GO:0005739">
    <property type="term" value="C:mitochondrion"/>
    <property type="evidence" value="ECO:0007669"/>
    <property type="project" value="UniProtKB-ARBA"/>
</dbReference>
<dbReference type="InterPro" id="IPR002646">
    <property type="entry name" value="PolA_pol_head_dom"/>
</dbReference>
<feature type="domain" description="Poly A polymerase head" evidence="14">
    <location>
        <begin position="39"/>
        <end position="181"/>
    </location>
</feature>
<dbReference type="GO" id="GO:0052927">
    <property type="term" value="F:CC tRNA cytidylyltransferase activity"/>
    <property type="evidence" value="ECO:0007669"/>
    <property type="project" value="TreeGrafter"/>
</dbReference>
<evidence type="ECO:0000256" key="13">
    <source>
        <dbReference type="RuleBase" id="RU003953"/>
    </source>
</evidence>
<evidence type="ECO:0000256" key="5">
    <source>
        <dbReference type="ARBA" id="ARBA00050431"/>
    </source>
</evidence>
<dbReference type="EC" id="2.7.7.72" evidence="7"/>
<reference evidence="16 17" key="1">
    <citation type="submission" date="2016-10" db="EMBL/GenBank/DDBJ databases">
        <authorList>
            <person name="de Groot N.N."/>
        </authorList>
    </citation>
    <scope>NUCLEOTIDE SEQUENCE [LARGE SCALE GENOMIC DNA]</scope>
    <source>
        <strain evidence="16 17">CBS 141442</strain>
    </source>
</reference>
<dbReference type="Pfam" id="PF12627">
    <property type="entry name" value="PolyA_pol_RNAbd"/>
    <property type="match status" value="1"/>
</dbReference>
<sequence>MKRSINQSIVLNGTESKIRNLLVDFCGQYNQTAQQPLELRITGGWVRDKLLGNESNDLDIAINVLSGEDFASQLLSYAHSQGVDLGKNASSLHTIKKNPEKSKHLETCTTKLYGLDIDFVNLRSEQYTEDSRVPIIECGTAEEDALRRDATLNALFYNLNKGEIEDLTGKGLEDLQNGILRTPLQPLQTFLDDPLRVLRLVRFASRFNFLIDSDTLQAMKDERIRSTLVHKISRERVGVEVDKILTSDNVQYGLRLINYVGLTESIFNSGVISETVDAINDKSILEELEVRKQSSIYRIDASTQAYQAFRQYIASSSNVQFKRMVEDVFVSKPLQKLFWLCTALQPYGNIRVKINPKKLSLLSYVELVLKEGLRFGKHDYDSAASIVDKLDSSDVLHRLFQDGQVSRSDLGLYIRQFGSFFPINVVVNAFNDFLSATDIPIHIEDVPSPQNVEFACNTEIMENLTSEYERLLATISDYQLENVNSMKPLIDGKFIAKAIGRKPGPWMSSVTGEVLRWQLDHPKGTQDECIAHIREILD</sequence>
<dbReference type="GO" id="GO:0052929">
    <property type="term" value="F:ATP:3'-cytidine-cytidine-tRNA adenylyltransferase activity"/>
    <property type="evidence" value="ECO:0007669"/>
    <property type="project" value="TreeGrafter"/>
</dbReference>
<evidence type="ECO:0000259" key="14">
    <source>
        <dbReference type="Pfam" id="PF01743"/>
    </source>
</evidence>
<evidence type="ECO:0000256" key="9">
    <source>
        <dbReference type="ARBA" id="ARBA00076038"/>
    </source>
</evidence>
<keyword evidence="3" id="KW-0547">Nucleotide-binding</keyword>
<evidence type="ECO:0000259" key="15">
    <source>
        <dbReference type="Pfam" id="PF12627"/>
    </source>
</evidence>
<comment type="function">
    <text evidence="6">Nucleotidyltransferase that catalyzes the addition and repair of the essential 3'-terminal CCA sequence in tRNAs, which is necessary for the attachment of amino acids to the 3' terminus of tRNA molecules, using CTP and ATP as substrates. tRNA 3'-terminal CCA addition is required both for tRNA processing and repair. Also involved in tRNA surveillance by mediating tandem CCA addition to generate a CCACCA at the 3' terminus of unstable tRNAs. While stable tRNAs receive only 3'-terminal CCA, unstable tRNAs are marked with CCACCA and rapidly degraded. The structural flexibility of RNA controls the choice between CCA versus CCACCA addition: following the first CCA addition cycle, nucleotide-binding to the active site triggers a clockwise screw motion, producing torque on the RNA. This ejects stable RNAs, whereas unstable RNAs are refolded while bound to the enzyme and subjected to a second CCA catalytic cycle.</text>
</comment>
<organism evidence="16 17">
    <name type="scientific">Sungouiella intermedia</name>
    <dbReference type="NCBI Taxonomy" id="45354"/>
    <lineage>
        <taxon>Eukaryota</taxon>
        <taxon>Fungi</taxon>
        <taxon>Dikarya</taxon>
        <taxon>Ascomycota</taxon>
        <taxon>Saccharomycotina</taxon>
        <taxon>Pichiomycetes</taxon>
        <taxon>Metschnikowiaceae</taxon>
        <taxon>Sungouiella</taxon>
    </lineage>
</organism>
<dbReference type="FunFam" id="3.30.460.10:FF:000019">
    <property type="entry name" value="tRNA nucleotidyltransferase cca2"/>
    <property type="match status" value="1"/>
</dbReference>
<keyword evidence="4 13" id="KW-0694">RNA-binding</keyword>
<dbReference type="CDD" id="cd05398">
    <property type="entry name" value="NT_ClassII-CCAase"/>
    <property type="match status" value="1"/>
</dbReference>
<dbReference type="InterPro" id="IPR032828">
    <property type="entry name" value="PolyA_RNA-bd"/>
</dbReference>
<dbReference type="Gene3D" id="3.30.460.10">
    <property type="entry name" value="Beta Polymerase, domain 2"/>
    <property type="match status" value="1"/>
</dbReference>
<evidence type="ECO:0000256" key="10">
    <source>
        <dbReference type="ARBA" id="ARBA00077436"/>
    </source>
</evidence>
<comment type="catalytic activity">
    <reaction evidence="5">
        <text>a tRNA precursor + 2 CTP + ATP = a tRNA with a 3' CCA end + 3 diphosphate</text>
        <dbReference type="Rhea" id="RHEA:14433"/>
        <dbReference type="Rhea" id="RHEA-COMP:10465"/>
        <dbReference type="Rhea" id="RHEA-COMP:10468"/>
        <dbReference type="ChEBI" id="CHEBI:30616"/>
        <dbReference type="ChEBI" id="CHEBI:33019"/>
        <dbReference type="ChEBI" id="CHEBI:37563"/>
        <dbReference type="ChEBI" id="CHEBI:74896"/>
        <dbReference type="ChEBI" id="CHEBI:83071"/>
        <dbReference type="EC" id="2.7.7.72"/>
    </reaction>
</comment>
<dbReference type="PANTHER" id="PTHR13734">
    <property type="entry name" value="TRNA-NUCLEOTIDYLTRANSFERASE"/>
    <property type="match status" value="1"/>
</dbReference>
<evidence type="ECO:0000256" key="7">
    <source>
        <dbReference type="ARBA" id="ARBA00066885"/>
    </source>
</evidence>
<proteinExistence type="inferred from homology"/>
<dbReference type="SUPFAM" id="SSF81891">
    <property type="entry name" value="Poly A polymerase C-terminal region-like"/>
    <property type="match status" value="1"/>
</dbReference>
<comment type="similarity">
    <text evidence="1 13">Belongs to the tRNA nucleotidyltransferase/poly(A) polymerase family.</text>
</comment>
<dbReference type="SUPFAM" id="SSF81301">
    <property type="entry name" value="Nucleotidyltransferase"/>
    <property type="match status" value="1"/>
</dbReference>
<dbReference type="GO" id="GO:0001680">
    <property type="term" value="P:tRNA 3'-terminal CCA addition"/>
    <property type="evidence" value="ECO:0007669"/>
    <property type="project" value="TreeGrafter"/>
</dbReference>
<dbReference type="Pfam" id="PF01743">
    <property type="entry name" value="PolyA_pol"/>
    <property type="match status" value="1"/>
</dbReference>